<dbReference type="Pfam" id="PF25129">
    <property type="entry name" value="Pyr4-TMTC"/>
    <property type="match status" value="1"/>
</dbReference>
<feature type="transmembrane region" description="Helical" evidence="5">
    <location>
        <begin position="61"/>
        <end position="81"/>
    </location>
</feature>
<name>A0A931G0A3_9ACTN</name>
<proteinExistence type="predicted"/>
<dbReference type="RefSeq" id="WP_196418320.1">
    <property type="nucleotide sequence ID" value="NZ_JADQTO010000021.1"/>
</dbReference>
<keyword evidence="7" id="KW-1185">Reference proteome</keyword>
<dbReference type="EMBL" id="JADQTO010000021">
    <property type="protein sequence ID" value="MBG0566548.1"/>
    <property type="molecule type" value="Genomic_DNA"/>
</dbReference>
<feature type="transmembrane region" description="Helical" evidence="5">
    <location>
        <begin position="93"/>
        <end position="109"/>
    </location>
</feature>
<organism evidence="6 7">
    <name type="scientific">Actinoplanes aureus</name>
    <dbReference type="NCBI Taxonomy" id="2792083"/>
    <lineage>
        <taxon>Bacteria</taxon>
        <taxon>Bacillati</taxon>
        <taxon>Actinomycetota</taxon>
        <taxon>Actinomycetes</taxon>
        <taxon>Micromonosporales</taxon>
        <taxon>Micromonosporaceae</taxon>
        <taxon>Actinoplanes</taxon>
    </lineage>
</organism>
<sequence>MDWFTDWLPPALVDLPATAPSVSPPGDFRNGWFWAIVVGILTFWALAYALEIHRASVDKYVGIPVVVVAINFGWEFVHSVVIDQEPAQRPANLLWFLVDIVIVIQVVKYGNKDFPRLGRTLFLRLFFGLVAVAAFQTFLMAYEFRDILGMYSGCALNVGISAAFIVTLVKRRCSAGLSLHAAISKMIGSQLAGLNVLILFPDRYLVLSWFVMMLILDLVYIRMLYRQIRKDGYSPWAINRPRVYPPAPVPATPAAQPAPAVALPQ</sequence>
<dbReference type="GO" id="GO:0016829">
    <property type="term" value="F:lyase activity"/>
    <property type="evidence" value="ECO:0007669"/>
    <property type="project" value="InterPro"/>
</dbReference>
<feature type="transmembrane region" description="Helical" evidence="5">
    <location>
        <begin position="31"/>
        <end position="49"/>
    </location>
</feature>
<protein>
    <submittedName>
        <fullName evidence="6">Uncharacterized protein</fullName>
    </submittedName>
</protein>
<dbReference type="InterPro" id="IPR039020">
    <property type="entry name" value="PaxB-like"/>
</dbReference>
<dbReference type="Proteomes" id="UP000598146">
    <property type="component" value="Unassembled WGS sequence"/>
</dbReference>
<comment type="subcellular location">
    <subcellularLocation>
        <location evidence="1">Membrane</location>
        <topology evidence="1">Multi-pass membrane protein</topology>
    </subcellularLocation>
</comment>
<evidence type="ECO:0000313" key="6">
    <source>
        <dbReference type="EMBL" id="MBG0566548.1"/>
    </source>
</evidence>
<dbReference type="PANTHER" id="PTHR42038">
    <property type="match status" value="1"/>
</dbReference>
<evidence type="ECO:0000256" key="4">
    <source>
        <dbReference type="ARBA" id="ARBA00023136"/>
    </source>
</evidence>
<evidence type="ECO:0000256" key="3">
    <source>
        <dbReference type="ARBA" id="ARBA00022989"/>
    </source>
</evidence>
<evidence type="ECO:0000313" key="7">
    <source>
        <dbReference type="Proteomes" id="UP000598146"/>
    </source>
</evidence>
<reference evidence="6" key="1">
    <citation type="submission" date="2020-11" db="EMBL/GenBank/DDBJ databases">
        <title>Isolation and identification of active actinomycetes.</title>
        <authorList>
            <person name="Sun X."/>
        </authorList>
    </citation>
    <scope>NUCLEOTIDE SEQUENCE</scope>
    <source>
        <strain evidence="6">NEAU-A11</strain>
    </source>
</reference>
<gene>
    <name evidence="6" type="ORF">I4J89_34395</name>
</gene>
<evidence type="ECO:0000256" key="1">
    <source>
        <dbReference type="ARBA" id="ARBA00004141"/>
    </source>
</evidence>
<dbReference type="AlphaFoldDB" id="A0A931G0A3"/>
<feature type="transmembrane region" description="Helical" evidence="5">
    <location>
        <begin position="148"/>
        <end position="169"/>
    </location>
</feature>
<feature type="transmembrane region" description="Helical" evidence="5">
    <location>
        <begin position="121"/>
        <end position="142"/>
    </location>
</feature>
<accession>A0A931G0A3</accession>
<comment type="caution">
    <text evidence="6">The sequence shown here is derived from an EMBL/GenBank/DDBJ whole genome shotgun (WGS) entry which is preliminary data.</text>
</comment>
<keyword evidence="4 5" id="KW-0472">Membrane</keyword>
<keyword evidence="2 5" id="KW-0812">Transmembrane</keyword>
<dbReference type="PANTHER" id="PTHR42038:SF2">
    <property type="entry name" value="TERPENE CYCLASE AUSL"/>
    <property type="match status" value="1"/>
</dbReference>
<dbReference type="GO" id="GO:0016020">
    <property type="term" value="C:membrane"/>
    <property type="evidence" value="ECO:0007669"/>
    <property type="project" value="UniProtKB-SubCell"/>
</dbReference>
<feature type="transmembrane region" description="Helical" evidence="5">
    <location>
        <begin position="181"/>
        <end position="200"/>
    </location>
</feature>
<keyword evidence="3 5" id="KW-1133">Transmembrane helix</keyword>
<evidence type="ECO:0000256" key="5">
    <source>
        <dbReference type="SAM" id="Phobius"/>
    </source>
</evidence>
<feature type="transmembrane region" description="Helical" evidence="5">
    <location>
        <begin position="206"/>
        <end position="225"/>
    </location>
</feature>
<evidence type="ECO:0000256" key="2">
    <source>
        <dbReference type="ARBA" id="ARBA00022692"/>
    </source>
</evidence>